<evidence type="ECO:0000313" key="1">
    <source>
        <dbReference type="EMBL" id="KAB5326927.1"/>
    </source>
</evidence>
<evidence type="ECO:0000313" key="2">
    <source>
        <dbReference type="Proteomes" id="UP000431177"/>
    </source>
</evidence>
<dbReference type="Proteomes" id="UP000431177">
    <property type="component" value="Unassembled WGS sequence"/>
</dbReference>
<evidence type="ECO:0008006" key="3">
    <source>
        <dbReference type="Google" id="ProtNLM"/>
    </source>
</evidence>
<sequence length="101" mass="11491">MIANTILQQLGGHGFAVMTGSRNFISLGNGLQMSLARNRTSANRLKIILDEDTDTYTMYFYRQTLTKCADIKVKDIARYEGVYFDMLQPIFTQVTGLYTCF</sequence>
<dbReference type="RefSeq" id="WP_151878237.1">
    <property type="nucleotide sequence ID" value="NZ_WCKZ01000019.1"/>
</dbReference>
<dbReference type="EMBL" id="WCLA01000021">
    <property type="protein sequence ID" value="KAB5326927.1"/>
    <property type="molecule type" value="Genomic_DNA"/>
</dbReference>
<reference evidence="1 2" key="1">
    <citation type="journal article" date="2019" name="Nat. Med.">
        <title>A library of human gut bacterial isolates paired with longitudinal multiomics data enables mechanistic microbiome research.</title>
        <authorList>
            <person name="Poyet M."/>
            <person name="Groussin M."/>
            <person name="Gibbons S.M."/>
            <person name="Avila-Pacheco J."/>
            <person name="Jiang X."/>
            <person name="Kearney S.M."/>
            <person name="Perrotta A.R."/>
            <person name="Berdy B."/>
            <person name="Zhao S."/>
            <person name="Lieberman T.D."/>
            <person name="Swanson P.K."/>
            <person name="Smith M."/>
            <person name="Roesemann S."/>
            <person name="Alexander J.E."/>
            <person name="Rich S.A."/>
            <person name="Livny J."/>
            <person name="Vlamakis H."/>
            <person name="Clish C."/>
            <person name="Bullock K."/>
            <person name="Deik A."/>
            <person name="Scott J."/>
            <person name="Pierce K.A."/>
            <person name="Xavier R.J."/>
            <person name="Alm E.J."/>
        </authorList>
    </citation>
    <scope>NUCLEOTIDE SEQUENCE [LARGE SCALE GENOMIC DNA]</scope>
    <source>
        <strain evidence="1 2">BIOML-A2</strain>
    </source>
</reference>
<gene>
    <name evidence="1" type="ORF">F9950_10840</name>
</gene>
<organism evidence="1 2">
    <name type="scientific">Bacteroides stercoris</name>
    <dbReference type="NCBI Taxonomy" id="46506"/>
    <lineage>
        <taxon>Bacteria</taxon>
        <taxon>Pseudomonadati</taxon>
        <taxon>Bacteroidota</taxon>
        <taxon>Bacteroidia</taxon>
        <taxon>Bacteroidales</taxon>
        <taxon>Bacteroidaceae</taxon>
        <taxon>Bacteroides</taxon>
    </lineage>
</organism>
<dbReference type="AlphaFoldDB" id="A0A7J5LLS0"/>
<accession>A0A7J5LLS0</accession>
<protein>
    <recommendedName>
        <fullName evidence="3">YahA</fullName>
    </recommendedName>
</protein>
<name>A0A7J5LLS0_BACSE</name>
<comment type="caution">
    <text evidence="1">The sequence shown here is derived from an EMBL/GenBank/DDBJ whole genome shotgun (WGS) entry which is preliminary data.</text>
</comment>
<proteinExistence type="predicted"/>